<name>A0A9W7AGR8_9STRA</name>
<reference evidence="2" key="1">
    <citation type="journal article" date="2023" name="Commun. Biol.">
        <title>Genome analysis of Parmales, the sister group of diatoms, reveals the evolutionary specialization of diatoms from phago-mixotrophs to photoautotrophs.</title>
        <authorList>
            <person name="Ban H."/>
            <person name="Sato S."/>
            <person name="Yoshikawa S."/>
            <person name="Yamada K."/>
            <person name="Nakamura Y."/>
            <person name="Ichinomiya M."/>
            <person name="Sato N."/>
            <person name="Blanc-Mathieu R."/>
            <person name="Endo H."/>
            <person name="Kuwata A."/>
            <person name="Ogata H."/>
        </authorList>
    </citation>
    <scope>NUCLEOTIDE SEQUENCE [LARGE SCALE GENOMIC DNA]</scope>
    <source>
        <strain evidence="2">NIES 3701</strain>
    </source>
</reference>
<dbReference type="AlphaFoldDB" id="A0A9W7AGR8"/>
<protein>
    <submittedName>
        <fullName evidence="1">Uncharacterized protein</fullName>
    </submittedName>
</protein>
<gene>
    <name evidence="1" type="ORF">TrST_g4895</name>
</gene>
<accession>A0A9W7AGR8</accession>
<comment type="caution">
    <text evidence="1">The sequence shown here is derived from an EMBL/GenBank/DDBJ whole genome shotgun (WGS) entry which is preliminary data.</text>
</comment>
<dbReference type="Proteomes" id="UP001165085">
    <property type="component" value="Unassembled WGS sequence"/>
</dbReference>
<dbReference type="OrthoDB" id="198303at2759"/>
<evidence type="ECO:0000313" key="2">
    <source>
        <dbReference type="Proteomes" id="UP001165085"/>
    </source>
</evidence>
<keyword evidence="2" id="KW-1185">Reference proteome</keyword>
<organism evidence="1 2">
    <name type="scientific">Triparma strigata</name>
    <dbReference type="NCBI Taxonomy" id="1606541"/>
    <lineage>
        <taxon>Eukaryota</taxon>
        <taxon>Sar</taxon>
        <taxon>Stramenopiles</taxon>
        <taxon>Ochrophyta</taxon>
        <taxon>Bolidophyceae</taxon>
        <taxon>Parmales</taxon>
        <taxon>Triparmaceae</taxon>
        <taxon>Triparma</taxon>
    </lineage>
</organism>
<dbReference type="EMBL" id="BRXY01000139">
    <property type="protein sequence ID" value="GMH70406.1"/>
    <property type="molecule type" value="Genomic_DNA"/>
</dbReference>
<evidence type="ECO:0000313" key="1">
    <source>
        <dbReference type="EMBL" id="GMH70406.1"/>
    </source>
</evidence>
<sequence length="128" mass="14095">MAEGYNPKKSRVSDDTLADFYRSPFTGDITEVPGIGPAAAKALATGEADDKITNSFQLVGKFLALKGPDSDGHKVESVEHMEKFWYFLQEKGIKAHRSAIVNAIAEKMNTMMPGIYDADAYEDDEDDE</sequence>
<proteinExistence type="predicted"/>